<sequence length="502" mass="55065">MLARLAASRPRHTALLSSRAMSKIACPPITYIKGEEMTAYCMELIMKKWINPYIDTSKWEYFDLSCVSRDNTEDKCLHDAVASGAKLKAIFKEPTVTPTEKQKKLLGLKKTWGSPNGAMRKGWNGITISRDTIHIEGMELGFKRPVLFERHAVGGEYGAGWKAVGPGKLTTMFSPADGSAPLKVDERTLPDESSVAVVYHNPLDNVPDLAHIFFARCLEAKVTPYVVTKKTVFKWQEGFWAAMKKVFDEHYLEKFKKAGLLAKVGNELPHLISDAATMQIIRWTDGGFGMAAHNYDGDMLTDEVAQVHRSPGFITSNLIGKAADGSMIKEFEASHGTVADMWEAHKRGEETSLNPLGMVEALIGAMNHAAGLHGGHKELLTFTATMRQVIHKAMVSGKGTRDLCGPTGLTTEAFVDYVAMALDAHVTGKPLPVEAEPVVSAPYVSDDDVDYTSLEKLFEELDTDKNGSIDIEELKVGLRKLGVLPKSLLAVNKKLTSSMQAP</sequence>
<keyword evidence="4" id="KW-0816">Tricarboxylic acid cycle</keyword>
<comment type="cofactor">
    <cofactor evidence="2">
        <name>Mg(2+)</name>
        <dbReference type="ChEBI" id="CHEBI:18420"/>
    </cofactor>
</comment>
<dbReference type="GO" id="GO:0005509">
    <property type="term" value="F:calcium ion binding"/>
    <property type="evidence" value="ECO:0007669"/>
    <property type="project" value="InterPro"/>
</dbReference>
<dbReference type="Proteomes" id="UP000037460">
    <property type="component" value="Unassembled WGS sequence"/>
</dbReference>
<accession>A0A0M0JKY3</accession>
<dbReference type="PROSITE" id="PS50222">
    <property type="entry name" value="EF_HAND_2"/>
    <property type="match status" value="1"/>
</dbReference>
<evidence type="ECO:0000256" key="6">
    <source>
        <dbReference type="ARBA" id="ARBA00022837"/>
    </source>
</evidence>
<dbReference type="PANTHER" id="PTHR11822:SF21">
    <property type="entry name" value="ISOCITRATE DEHYDROGENASE [NADP], MITOCHONDRIAL"/>
    <property type="match status" value="1"/>
</dbReference>
<evidence type="ECO:0000313" key="11">
    <source>
        <dbReference type="EMBL" id="KOO27239.1"/>
    </source>
</evidence>
<comment type="similarity">
    <text evidence="3">Belongs to the isocitrate and isopropylmalate dehydrogenases family.</text>
</comment>
<dbReference type="GO" id="GO:0006739">
    <property type="term" value="P:NADP+ metabolic process"/>
    <property type="evidence" value="ECO:0007669"/>
    <property type="project" value="TreeGrafter"/>
</dbReference>
<keyword evidence="7" id="KW-0460">Magnesium</keyword>
<name>A0A0M0JKY3_9EUKA</name>
<dbReference type="PANTHER" id="PTHR11822">
    <property type="entry name" value="NADP-SPECIFIC ISOCITRATE DEHYDROGENASE"/>
    <property type="match status" value="1"/>
</dbReference>
<dbReference type="InterPro" id="IPR002048">
    <property type="entry name" value="EF_hand_dom"/>
</dbReference>
<organism evidence="11 12">
    <name type="scientific">Chrysochromulina tobinii</name>
    <dbReference type="NCBI Taxonomy" id="1460289"/>
    <lineage>
        <taxon>Eukaryota</taxon>
        <taxon>Haptista</taxon>
        <taxon>Haptophyta</taxon>
        <taxon>Prymnesiophyceae</taxon>
        <taxon>Prymnesiales</taxon>
        <taxon>Chrysochromulinaceae</taxon>
        <taxon>Chrysochromulina</taxon>
    </lineage>
</organism>
<dbReference type="AlphaFoldDB" id="A0A0M0JKY3"/>
<dbReference type="SUPFAM" id="SSF47473">
    <property type="entry name" value="EF-hand"/>
    <property type="match status" value="1"/>
</dbReference>
<evidence type="ECO:0000256" key="9">
    <source>
        <dbReference type="ARBA" id="ARBA00023211"/>
    </source>
</evidence>
<keyword evidence="12" id="KW-1185">Reference proteome</keyword>
<keyword evidence="6" id="KW-0106">Calcium</keyword>
<dbReference type="InterPro" id="IPR011992">
    <property type="entry name" value="EF-hand-dom_pair"/>
</dbReference>
<evidence type="ECO:0000256" key="8">
    <source>
        <dbReference type="ARBA" id="ARBA00023002"/>
    </source>
</evidence>
<evidence type="ECO:0000256" key="7">
    <source>
        <dbReference type="ARBA" id="ARBA00022842"/>
    </source>
</evidence>
<evidence type="ECO:0000256" key="4">
    <source>
        <dbReference type="ARBA" id="ARBA00022532"/>
    </source>
</evidence>
<keyword evidence="8" id="KW-0560">Oxidoreductase</keyword>
<dbReference type="InterPro" id="IPR004790">
    <property type="entry name" value="Isocitrate_DH_NADP"/>
</dbReference>
<proteinExistence type="inferred from homology"/>
<comment type="cofactor">
    <cofactor evidence="1">
        <name>Mn(2+)</name>
        <dbReference type="ChEBI" id="CHEBI:29035"/>
    </cofactor>
</comment>
<gene>
    <name evidence="11" type="ORF">Ctob_009992</name>
</gene>
<evidence type="ECO:0000256" key="2">
    <source>
        <dbReference type="ARBA" id="ARBA00001946"/>
    </source>
</evidence>
<keyword evidence="9" id="KW-0464">Manganese</keyword>
<protein>
    <submittedName>
        <fullName evidence="11">Isocitrate dehydrogenase</fullName>
    </submittedName>
</protein>
<dbReference type="GO" id="GO:0006102">
    <property type="term" value="P:isocitrate metabolic process"/>
    <property type="evidence" value="ECO:0007669"/>
    <property type="project" value="InterPro"/>
</dbReference>
<dbReference type="EMBL" id="JWZX01002742">
    <property type="protein sequence ID" value="KOO27239.1"/>
    <property type="molecule type" value="Genomic_DNA"/>
</dbReference>
<dbReference type="OrthoDB" id="248923at2759"/>
<dbReference type="Gene3D" id="3.40.718.10">
    <property type="entry name" value="Isopropylmalate Dehydrogenase"/>
    <property type="match status" value="1"/>
</dbReference>
<reference evidence="12" key="1">
    <citation type="journal article" date="2015" name="PLoS Genet.">
        <title>Genome Sequence and Transcriptome Analyses of Chrysochromulina tobin: Metabolic Tools for Enhanced Algal Fitness in the Prominent Order Prymnesiales (Haptophyceae).</title>
        <authorList>
            <person name="Hovde B.T."/>
            <person name="Deodato C.R."/>
            <person name="Hunsperger H.M."/>
            <person name="Ryken S.A."/>
            <person name="Yost W."/>
            <person name="Jha R.K."/>
            <person name="Patterson J."/>
            <person name="Monnat R.J. Jr."/>
            <person name="Barlow S.B."/>
            <person name="Starkenburg S.R."/>
            <person name="Cattolico R.A."/>
        </authorList>
    </citation>
    <scope>NUCLEOTIDE SEQUENCE</scope>
    <source>
        <strain evidence="12">CCMP291</strain>
    </source>
</reference>
<dbReference type="InterPro" id="IPR024084">
    <property type="entry name" value="IsoPropMal-DH-like_dom"/>
</dbReference>
<dbReference type="GO" id="GO:0005739">
    <property type="term" value="C:mitochondrion"/>
    <property type="evidence" value="ECO:0007669"/>
    <property type="project" value="TreeGrafter"/>
</dbReference>
<dbReference type="SUPFAM" id="SSF53659">
    <property type="entry name" value="Isocitrate/Isopropylmalate dehydrogenase-like"/>
    <property type="match status" value="1"/>
</dbReference>
<comment type="caution">
    <text evidence="11">The sequence shown here is derived from an EMBL/GenBank/DDBJ whole genome shotgun (WGS) entry which is preliminary data.</text>
</comment>
<evidence type="ECO:0000313" key="12">
    <source>
        <dbReference type="Proteomes" id="UP000037460"/>
    </source>
</evidence>
<evidence type="ECO:0000256" key="1">
    <source>
        <dbReference type="ARBA" id="ARBA00001936"/>
    </source>
</evidence>
<dbReference type="InterPro" id="IPR018247">
    <property type="entry name" value="EF_Hand_1_Ca_BS"/>
</dbReference>
<dbReference type="Pfam" id="PF00180">
    <property type="entry name" value="Iso_dh"/>
    <property type="match status" value="1"/>
</dbReference>
<evidence type="ECO:0000259" key="10">
    <source>
        <dbReference type="PROSITE" id="PS50222"/>
    </source>
</evidence>
<evidence type="ECO:0000256" key="3">
    <source>
        <dbReference type="ARBA" id="ARBA00007769"/>
    </source>
</evidence>
<dbReference type="GO" id="GO:0006099">
    <property type="term" value="P:tricarboxylic acid cycle"/>
    <property type="evidence" value="ECO:0007669"/>
    <property type="project" value="UniProtKB-KW"/>
</dbReference>
<dbReference type="SMART" id="SM01329">
    <property type="entry name" value="Iso_dh"/>
    <property type="match status" value="1"/>
</dbReference>
<dbReference type="GO" id="GO:0004450">
    <property type="term" value="F:isocitrate dehydrogenase (NADP+) activity"/>
    <property type="evidence" value="ECO:0007669"/>
    <property type="project" value="InterPro"/>
</dbReference>
<dbReference type="Gene3D" id="1.10.238.10">
    <property type="entry name" value="EF-hand"/>
    <property type="match status" value="1"/>
</dbReference>
<dbReference type="PROSITE" id="PS00018">
    <property type="entry name" value="EF_HAND_1"/>
    <property type="match status" value="1"/>
</dbReference>
<dbReference type="Pfam" id="PF13405">
    <property type="entry name" value="EF-hand_6"/>
    <property type="match status" value="1"/>
</dbReference>
<dbReference type="SMART" id="SM00054">
    <property type="entry name" value="EFh"/>
    <property type="match status" value="1"/>
</dbReference>
<feature type="domain" description="EF-hand" evidence="10">
    <location>
        <begin position="449"/>
        <end position="484"/>
    </location>
</feature>
<keyword evidence="5" id="KW-0479">Metal-binding</keyword>
<evidence type="ECO:0000256" key="5">
    <source>
        <dbReference type="ARBA" id="ARBA00022723"/>
    </source>
</evidence>